<reference evidence="5 6" key="1">
    <citation type="submission" date="2019-02" db="EMBL/GenBank/DDBJ databases">
        <title>Genomic Encyclopedia of Type Strains, Phase IV (KMG-IV): sequencing the most valuable type-strain genomes for metagenomic binning, comparative biology and taxonomic classification.</title>
        <authorList>
            <person name="Goeker M."/>
        </authorList>
    </citation>
    <scope>NUCLEOTIDE SEQUENCE [LARGE SCALE GENOMIC DNA]</scope>
    <source>
        <strain evidence="5 6">DSM 101727</strain>
    </source>
</reference>
<dbReference type="GO" id="GO:0043565">
    <property type="term" value="F:sequence-specific DNA binding"/>
    <property type="evidence" value="ECO:0007669"/>
    <property type="project" value="InterPro"/>
</dbReference>
<dbReference type="SMART" id="SM00342">
    <property type="entry name" value="HTH_ARAC"/>
    <property type="match status" value="1"/>
</dbReference>
<evidence type="ECO:0000256" key="2">
    <source>
        <dbReference type="ARBA" id="ARBA00023125"/>
    </source>
</evidence>
<dbReference type="Gene3D" id="1.10.10.60">
    <property type="entry name" value="Homeodomain-like"/>
    <property type="match status" value="2"/>
</dbReference>
<evidence type="ECO:0000259" key="4">
    <source>
        <dbReference type="PROSITE" id="PS01124"/>
    </source>
</evidence>
<dbReference type="OrthoDB" id="241790at2"/>
<evidence type="ECO:0000256" key="1">
    <source>
        <dbReference type="ARBA" id="ARBA00023015"/>
    </source>
</evidence>
<dbReference type="Pfam" id="PF12833">
    <property type="entry name" value="HTH_18"/>
    <property type="match status" value="1"/>
</dbReference>
<proteinExistence type="predicted"/>
<dbReference type="PANTHER" id="PTHR46796:SF13">
    <property type="entry name" value="HTH-TYPE TRANSCRIPTIONAL ACTIVATOR RHAS"/>
    <property type="match status" value="1"/>
</dbReference>
<name>A0A4Q7KW78_9PSEU</name>
<evidence type="ECO:0000313" key="6">
    <source>
        <dbReference type="Proteomes" id="UP000294257"/>
    </source>
</evidence>
<keyword evidence="1" id="KW-0805">Transcription regulation</keyword>
<dbReference type="InterPro" id="IPR009057">
    <property type="entry name" value="Homeodomain-like_sf"/>
</dbReference>
<dbReference type="InterPro" id="IPR032783">
    <property type="entry name" value="AraC_lig"/>
</dbReference>
<comment type="caution">
    <text evidence="5">The sequence shown here is derived from an EMBL/GenBank/DDBJ whole genome shotgun (WGS) entry which is preliminary data.</text>
</comment>
<dbReference type="Proteomes" id="UP000294257">
    <property type="component" value="Unassembled WGS sequence"/>
</dbReference>
<keyword evidence="2 5" id="KW-0238">DNA-binding</keyword>
<dbReference type="PANTHER" id="PTHR46796">
    <property type="entry name" value="HTH-TYPE TRANSCRIPTIONAL ACTIVATOR RHAS-RELATED"/>
    <property type="match status" value="1"/>
</dbReference>
<accession>A0A4Q7KW78</accession>
<dbReference type="InterPro" id="IPR018060">
    <property type="entry name" value="HTH_AraC"/>
</dbReference>
<feature type="domain" description="HTH araC/xylS-type" evidence="4">
    <location>
        <begin position="213"/>
        <end position="310"/>
    </location>
</feature>
<dbReference type="GO" id="GO:0003700">
    <property type="term" value="F:DNA-binding transcription factor activity"/>
    <property type="evidence" value="ECO:0007669"/>
    <property type="project" value="InterPro"/>
</dbReference>
<dbReference type="Pfam" id="PF12852">
    <property type="entry name" value="Cupin_6"/>
    <property type="match status" value="1"/>
</dbReference>
<protein>
    <submittedName>
        <fullName evidence="5">AraC-like DNA-binding protein</fullName>
    </submittedName>
</protein>
<dbReference type="PROSITE" id="PS01124">
    <property type="entry name" value="HTH_ARAC_FAMILY_2"/>
    <property type="match status" value="1"/>
</dbReference>
<dbReference type="EMBL" id="SGWQ01000003">
    <property type="protein sequence ID" value="RZS41318.1"/>
    <property type="molecule type" value="Genomic_DNA"/>
</dbReference>
<dbReference type="InterPro" id="IPR050204">
    <property type="entry name" value="AraC_XylS_family_regulators"/>
</dbReference>
<evidence type="ECO:0000313" key="5">
    <source>
        <dbReference type="EMBL" id="RZS41318.1"/>
    </source>
</evidence>
<dbReference type="RefSeq" id="WP_130344243.1">
    <property type="nucleotide sequence ID" value="NZ_SGWQ01000003.1"/>
</dbReference>
<gene>
    <name evidence="5" type="ORF">EV193_103641</name>
</gene>
<organism evidence="5 6">
    <name type="scientific">Herbihabitans rhizosphaerae</name>
    <dbReference type="NCBI Taxonomy" id="1872711"/>
    <lineage>
        <taxon>Bacteria</taxon>
        <taxon>Bacillati</taxon>
        <taxon>Actinomycetota</taxon>
        <taxon>Actinomycetes</taxon>
        <taxon>Pseudonocardiales</taxon>
        <taxon>Pseudonocardiaceae</taxon>
        <taxon>Herbihabitans</taxon>
    </lineage>
</organism>
<dbReference type="SUPFAM" id="SSF46689">
    <property type="entry name" value="Homeodomain-like"/>
    <property type="match status" value="2"/>
</dbReference>
<evidence type="ECO:0000256" key="3">
    <source>
        <dbReference type="ARBA" id="ARBA00023163"/>
    </source>
</evidence>
<dbReference type="AlphaFoldDB" id="A0A4Q7KW78"/>
<sequence>MDVLAGLLSDVRSDSALLARTILEPPWSVRFESLPSLSLLTMVRGEGWIVPDGGEPVHLPTGAVAIAVSLPSCTAASSPEEAGPPRYVMHGSHDCYTADGRELGDELALGVRTCGDSLNASTVLITAGYQVRGRVSDRLLRALPPLLVVPPEGEHSPIVELMTTELSREEPGQQAILDRLLDLVLLTGLRQWLTREDACPPKWYLAMSDPVVGRTLRLLHDEPARRWTVESLAEEAGVSRATFARRFTDLVGEPPMSYLTNWRLSVAADLLQRTDATVESVARQVGYTSAFGLSVAFKRVHGTRPSELRS</sequence>
<keyword evidence="6" id="KW-1185">Reference proteome</keyword>
<keyword evidence="3" id="KW-0804">Transcription</keyword>